<dbReference type="SUPFAM" id="SSF52833">
    <property type="entry name" value="Thioredoxin-like"/>
    <property type="match status" value="1"/>
</dbReference>
<dbReference type="EMBL" id="CP041730">
    <property type="protein sequence ID" value="QDQ27883.1"/>
    <property type="molecule type" value="Genomic_DNA"/>
</dbReference>
<dbReference type="Pfam" id="PF13410">
    <property type="entry name" value="GST_C_2"/>
    <property type="match status" value="1"/>
</dbReference>
<proteinExistence type="predicted"/>
<dbReference type="PROSITE" id="PS50404">
    <property type="entry name" value="GST_NTER"/>
    <property type="match status" value="1"/>
</dbReference>
<keyword evidence="4" id="KW-1185">Reference proteome</keyword>
<dbReference type="InterPro" id="IPR050983">
    <property type="entry name" value="GST_Omega/HSP26"/>
</dbReference>
<feature type="domain" description="GST N-terminal" evidence="1">
    <location>
        <begin position="1"/>
        <end position="77"/>
    </location>
</feature>
<keyword evidence="3" id="KW-0808">Transferase</keyword>
<dbReference type="SFLD" id="SFLDS00019">
    <property type="entry name" value="Glutathione_Transferase_(cytos"/>
    <property type="match status" value="1"/>
</dbReference>
<dbReference type="Gene3D" id="1.20.1050.10">
    <property type="match status" value="1"/>
</dbReference>
<dbReference type="InterPro" id="IPR036282">
    <property type="entry name" value="Glutathione-S-Trfase_C_sf"/>
</dbReference>
<sequence>MFKIYGSPFSNYHNKVKLALLEKGVAFEEVTTAPSRRDDFLARCPTGKIPFFEVAGGGFCESQAALEYLEECYPAVPLLPADALARAKVRELIQVLEQDVELVARRLLRHAQFGAPLAEAVKEEVAVQLDAGLASFGRLASFSPWVMGDTFTLADCAAAVHIPLTTRITTAVYGRDWFADLPVAAYLAQMKLRPAYQAVRADLAAAKAARQDADKTRK</sequence>
<feature type="domain" description="GST C-terminal" evidence="2">
    <location>
        <begin position="82"/>
        <end position="215"/>
    </location>
</feature>
<dbReference type="CDD" id="cd00570">
    <property type="entry name" value="GST_N_family"/>
    <property type="match status" value="1"/>
</dbReference>
<gene>
    <name evidence="3" type="ORF">FNU76_16870</name>
</gene>
<dbReference type="InterPro" id="IPR036249">
    <property type="entry name" value="Thioredoxin-like_sf"/>
</dbReference>
<dbReference type="KEGG" id="cari:FNU76_16870"/>
<dbReference type="InterPro" id="IPR004045">
    <property type="entry name" value="Glutathione_S-Trfase_N"/>
</dbReference>
<dbReference type="Pfam" id="PF13417">
    <property type="entry name" value="GST_N_3"/>
    <property type="match status" value="1"/>
</dbReference>
<dbReference type="AlphaFoldDB" id="A0A516SIA8"/>
<dbReference type="InterPro" id="IPR010987">
    <property type="entry name" value="Glutathione-S-Trfase_C-like"/>
</dbReference>
<reference evidence="4" key="1">
    <citation type="submission" date="2019-07" db="EMBL/GenBank/DDBJ databases">
        <title>Chitinimonas sp. nov., isolated from Ny-Alesund, arctica soil.</title>
        <authorList>
            <person name="Xu Q."/>
            <person name="Peng F."/>
        </authorList>
    </citation>
    <scope>NUCLEOTIDE SEQUENCE [LARGE SCALE GENOMIC DNA]</scope>
    <source>
        <strain evidence="4">R3-44</strain>
    </source>
</reference>
<dbReference type="SUPFAM" id="SSF47616">
    <property type="entry name" value="GST C-terminal domain-like"/>
    <property type="match status" value="1"/>
</dbReference>
<organism evidence="3 4">
    <name type="scientific">Chitinimonas arctica</name>
    <dbReference type="NCBI Taxonomy" id="2594795"/>
    <lineage>
        <taxon>Bacteria</taxon>
        <taxon>Pseudomonadati</taxon>
        <taxon>Pseudomonadota</taxon>
        <taxon>Betaproteobacteria</taxon>
        <taxon>Neisseriales</taxon>
        <taxon>Chitinibacteraceae</taxon>
        <taxon>Chitinimonas</taxon>
    </lineage>
</organism>
<evidence type="ECO:0000313" key="4">
    <source>
        <dbReference type="Proteomes" id="UP000317550"/>
    </source>
</evidence>
<dbReference type="InterPro" id="IPR040079">
    <property type="entry name" value="Glutathione_S-Trfase"/>
</dbReference>
<dbReference type="Proteomes" id="UP000317550">
    <property type="component" value="Chromosome"/>
</dbReference>
<dbReference type="PANTHER" id="PTHR43968">
    <property type="match status" value="1"/>
</dbReference>
<dbReference type="SFLD" id="SFLDG00358">
    <property type="entry name" value="Main_(cytGST)"/>
    <property type="match status" value="1"/>
</dbReference>
<evidence type="ECO:0000313" key="3">
    <source>
        <dbReference type="EMBL" id="QDQ27883.1"/>
    </source>
</evidence>
<dbReference type="PROSITE" id="PS50405">
    <property type="entry name" value="GST_CTER"/>
    <property type="match status" value="1"/>
</dbReference>
<evidence type="ECO:0000259" key="1">
    <source>
        <dbReference type="PROSITE" id="PS50404"/>
    </source>
</evidence>
<evidence type="ECO:0000259" key="2">
    <source>
        <dbReference type="PROSITE" id="PS50405"/>
    </source>
</evidence>
<name>A0A516SIA8_9NEIS</name>
<protein>
    <submittedName>
        <fullName evidence="3">Glutathione S-transferase</fullName>
    </submittedName>
</protein>
<dbReference type="OrthoDB" id="5242791at2"/>
<accession>A0A516SIA8</accession>
<dbReference type="GO" id="GO:0016740">
    <property type="term" value="F:transferase activity"/>
    <property type="evidence" value="ECO:0007669"/>
    <property type="project" value="UniProtKB-KW"/>
</dbReference>
<dbReference type="RefSeq" id="WP_144279270.1">
    <property type="nucleotide sequence ID" value="NZ_CP041730.1"/>
</dbReference>
<dbReference type="PANTHER" id="PTHR43968:SF6">
    <property type="entry name" value="GLUTATHIONE S-TRANSFERASE OMEGA"/>
    <property type="match status" value="1"/>
</dbReference>
<dbReference type="GO" id="GO:0005737">
    <property type="term" value="C:cytoplasm"/>
    <property type="evidence" value="ECO:0007669"/>
    <property type="project" value="TreeGrafter"/>
</dbReference>
<dbReference type="Gene3D" id="3.40.30.10">
    <property type="entry name" value="Glutaredoxin"/>
    <property type="match status" value="1"/>
</dbReference>